<keyword evidence="3" id="KW-0539">Nucleus</keyword>
<feature type="region of interest" description="Disordered" evidence="4">
    <location>
        <begin position="15"/>
        <end position="48"/>
    </location>
</feature>
<dbReference type="GO" id="GO:0005634">
    <property type="term" value="C:nucleus"/>
    <property type="evidence" value="ECO:0007669"/>
    <property type="project" value="UniProtKB-SubCell"/>
</dbReference>
<evidence type="ECO:0008006" key="7">
    <source>
        <dbReference type="Google" id="ProtNLM"/>
    </source>
</evidence>
<accession>A0ABD3A137</accession>
<name>A0ABD3A137_9GENT</name>
<evidence type="ECO:0000313" key="5">
    <source>
        <dbReference type="EMBL" id="KAL3523458.1"/>
    </source>
</evidence>
<dbReference type="Proteomes" id="UP001630127">
    <property type="component" value="Unassembled WGS sequence"/>
</dbReference>
<dbReference type="Pfam" id="PF03715">
    <property type="entry name" value="Noc2"/>
    <property type="match status" value="1"/>
</dbReference>
<keyword evidence="6" id="KW-1185">Reference proteome</keyword>
<feature type="region of interest" description="Disordered" evidence="4">
    <location>
        <begin position="676"/>
        <end position="699"/>
    </location>
</feature>
<sequence length="714" mass="81271">MGKLGKKARKFAKKNLQSVLRQRRKHKAFLSKKKSSYSKDDQSPVEDQLAKTVEYSNGRKSEIEDVGDVSLDAAFRKDDADMFADISDSDGYLSEDSSFSHIAGSEFGNSLEDNKGKCSSSKQNEKIHKDLGIQKKKLDRLRKKDPDFSKFLQSYRSIENYQTENMYSDEDEESKQVMHFVNGNEATDDKVFTSSATNLWCQLVKDEHSNPAFICLLNAYRAACHYGAESLGHRIQNSETFCDILMFVLSEADNMFRRQLQIPSINCKKGTILELKNTSKWQNLKPLVKSYFRSTLFLLDQVADSDILAFAMNQLRASLILFTVFPSLLQRLIKTTVHLWATGEGILSSASFLIIRDVAAVFSTDYFDTCVAKIFTAYMSQSRVSEIVNTRHMQFLANSIVEICSLDVQNLSAKVQKSISQLSRILQWGLQTKKKEALKKICSWEYANCIDLWVRFISVNIRDYDLQSLLFRTIQLINGVACMFTGPRYLPLRLKCIQWLNDLSTSSGIFVPVASYVLDVLEYTIVKEGGKLGNALDFSTLLKLPKSCLKSQTFQEECVLSAIEQLSVHFTQWSYHISFPELATIPLIRLRKFHQSTTTESLRRMVKRLIDQVEQNVDFVQKRRDEVAFSPKDHQSVESFLQLEKSGKTAPFDQYYRSILEKAALRSSCKKEKTSLLKQKKLKRKRGQLTGNSANESSNATHVIDSALVNGTVS</sequence>
<dbReference type="EMBL" id="JBJUIK010000007">
    <property type="protein sequence ID" value="KAL3523458.1"/>
    <property type="molecule type" value="Genomic_DNA"/>
</dbReference>
<evidence type="ECO:0000256" key="2">
    <source>
        <dbReference type="ARBA" id="ARBA00005907"/>
    </source>
</evidence>
<evidence type="ECO:0000256" key="4">
    <source>
        <dbReference type="SAM" id="MobiDB-lite"/>
    </source>
</evidence>
<evidence type="ECO:0000256" key="3">
    <source>
        <dbReference type="ARBA" id="ARBA00023242"/>
    </source>
</evidence>
<comment type="subcellular location">
    <subcellularLocation>
        <location evidence="1">Nucleus</location>
    </subcellularLocation>
</comment>
<evidence type="ECO:0000313" key="6">
    <source>
        <dbReference type="Proteomes" id="UP001630127"/>
    </source>
</evidence>
<evidence type="ECO:0000256" key="1">
    <source>
        <dbReference type="ARBA" id="ARBA00004123"/>
    </source>
</evidence>
<reference evidence="5 6" key="1">
    <citation type="submission" date="2024-11" db="EMBL/GenBank/DDBJ databases">
        <title>A near-complete genome assembly of Cinchona calisaya.</title>
        <authorList>
            <person name="Lian D.C."/>
            <person name="Zhao X.W."/>
            <person name="Wei L."/>
        </authorList>
    </citation>
    <scope>NUCLEOTIDE SEQUENCE [LARGE SCALE GENOMIC DNA]</scope>
    <source>
        <tissue evidence="5">Nenye</tissue>
    </source>
</reference>
<dbReference type="InterPro" id="IPR005343">
    <property type="entry name" value="Noc2"/>
</dbReference>
<gene>
    <name evidence="5" type="ORF">ACH5RR_016292</name>
</gene>
<feature type="compositionally biased region" description="Basic residues" evidence="4">
    <location>
        <begin position="678"/>
        <end position="687"/>
    </location>
</feature>
<protein>
    <recommendedName>
        <fullName evidence="7">Nucleolar complex protein 2 homolog</fullName>
    </recommendedName>
</protein>
<organism evidence="5 6">
    <name type="scientific">Cinchona calisaya</name>
    <dbReference type="NCBI Taxonomy" id="153742"/>
    <lineage>
        <taxon>Eukaryota</taxon>
        <taxon>Viridiplantae</taxon>
        <taxon>Streptophyta</taxon>
        <taxon>Embryophyta</taxon>
        <taxon>Tracheophyta</taxon>
        <taxon>Spermatophyta</taxon>
        <taxon>Magnoliopsida</taxon>
        <taxon>eudicotyledons</taxon>
        <taxon>Gunneridae</taxon>
        <taxon>Pentapetalae</taxon>
        <taxon>asterids</taxon>
        <taxon>lamiids</taxon>
        <taxon>Gentianales</taxon>
        <taxon>Rubiaceae</taxon>
        <taxon>Cinchonoideae</taxon>
        <taxon>Cinchoneae</taxon>
        <taxon>Cinchona</taxon>
    </lineage>
</organism>
<comment type="caution">
    <text evidence="5">The sequence shown here is derived from an EMBL/GenBank/DDBJ whole genome shotgun (WGS) entry which is preliminary data.</text>
</comment>
<dbReference type="AlphaFoldDB" id="A0ABD3A137"/>
<proteinExistence type="inferred from homology"/>
<comment type="similarity">
    <text evidence="2">Belongs to the NOC2 family.</text>
</comment>
<feature type="compositionally biased region" description="Basic residues" evidence="4">
    <location>
        <begin position="21"/>
        <end position="36"/>
    </location>
</feature>
<dbReference type="PANTHER" id="PTHR12687">
    <property type="entry name" value="NUCLEOLAR COMPLEX 2 AND RAD4-RELATED"/>
    <property type="match status" value="1"/>
</dbReference>
<dbReference type="PANTHER" id="PTHR12687:SF8">
    <property type="entry name" value="PROTEIN REBELOTE"/>
    <property type="match status" value="1"/>
</dbReference>